<dbReference type="InterPro" id="IPR015422">
    <property type="entry name" value="PyrdxlP-dep_Trfase_small"/>
</dbReference>
<dbReference type="InterPro" id="IPR000192">
    <property type="entry name" value="Aminotrans_V_dom"/>
</dbReference>
<accession>A0A1V9A931</accession>
<dbReference type="Pfam" id="PF00266">
    <property type="entry name" value="Aminotran_5"/>
    <property type="match status" value="1"/>
</dbReference>
<protein>
    <submittedName>
        <fullName evidence="2">Aminotransferase class V</fullName>
    </submittedName>
</protein>
<dbReference type="Proteomes" id="UP000192591">
    <property type="component" value="Unassembled WGS sequence"/>
</dbReference>
<keyword evidence="2" id="KW-0808">Transferase</keyword>
<dbReference type="InterPro" id="IPR015424">
    <property type="entry name" value="PyrdxlP-dep_Trfase"/>
</dbReference>
<dbReference type="InterPro" id="IPR015421">
    <property type="entry name" value="PyrdxlP-dep_Trfase_major"/>
</dbReference>
<evidence type="ECO:0000259" key="1">
    <source>
        <dbReference type="Pfam" id="PF00266"/>
    </source>
</evidence>
<feature type="domain" description="Aminotransferase class V" evidence="1">
    <location>
        <begin position="26"/>
        <end position="388"/>
    </location>
</feature>
<gene>
    <name evidence="2" type="ORF">B1813_03570</name>
</gene>
<sequence length="397" mass="42563">MIHDTDTREKVGLLRADTPASADLVHFNNAGAALPPEPVVERMVRHLRREAAIGGYEAADEAHDEIEACYAAIAELVGAGADEIALTDSATRSWLSVFTALPWREGDRILTAAPEYSSNIIAMRSAARERGATVEVVPSTPDGDIDLNALTTMLDDRVRLVAVTHAPTNGGLVQPVEKIGAVVADSPALYLVDACQSAGQIPLDLAAIGADALTATGRKYLRAPRGTGFLAVRRGVLDRLTPAHLDLHSAWLDDDRLRLRGDARRFELFERGVAAVLGLGQAVRYYRDVGPNWAHDYLTALAEHLRRTLDDIPGVTVTDIGARRSGIVTFQAGGVAAGELAARLKARGCNVSVSAAASTPWDMEQRRLDALVRASVHYYNTPDEVARFGAEVAAALR</sequence>
<dbReference type="GO" id="GO:0008483">
    <property type="term" value="F:transaminase activity"/>
    <property type="evidence" value="ECO:0007669"/>
    <property type="project" value="UniProtKB-KW"/>
</dbReference>
<dbReference type="AlphaFoldDB" id="A0A1V9A931"/>
<evidence type="ECO:0000313" key="3">
    <source>
        <dbReference type="Proteomes" id="UP000192591"/>
    </source>
</evidence>
<organism evidence="2 3">
    <name type="scientific">Saccharomonospora piscinae</name>
    <dbReference type="NCBI Taxonomy" id="687388"/>
    <lineage>
        <taxon>Bacteria</taxon>
        <taxon>Bacillati</taxon>
        <taxon>Actinomycetota</taxon>
        <taxon>Actinomycetes</taxon>
        <taxon>Pseudonocardiales</taxon>
        <taxon>Pseudonocardiaceae</taxon>
        <taxon>Saccharomonospora</taxon>
    </lineage>
</organism>
<keyword evidence="3" id="KW-1185">Reference proteome</keyword>
<keyword evidence="2" id="KW-0032">Aminotransferase</keyword>
<dbReference type="Gene3D" id="3.90.1150.10">
    <property type="entry name" value="Aspartate Aminotransferase, domain 1"/>
    <property type="match status" value="1"/>
</dbReference>
<dbReference type="PANTHER" id="PTHR43586:SF24">
    <property type="entry name" value="BLR4730 PROTEIN"/>
    <property type="match status" value="1"/>
</dbReference>
<dbReference type="SUPFAM" id="SSF53383">
    <property type="entry name" value="PLP-dependent transferases"/>
    <property type="match status" value="1"/>
</dbReference>
<reference evidence="2 3" key="1">
    <citation type="submission" date="2017-02" db="EMBL/GenBank/DDBJ databases">
        <title>Draft genome of Saccharomonospora sp. 154.</title>
        <authorList>
            <person name="Alonso-Carmona G.S."/>
            <person name="De La Haba R."/>
            <person name="Vera-Gargallo B."/>
            <person name="Sandoval-Trujillo A.H."/>
            <person name="Ramirez-Duran N."/>
            <person name="Ventosa A."/>
        </authorList>
    </citation>
    <scope>NUCLEOTIDE SEQUENCE [LARGE SCALE GENOMIC DNA]</scope>
    <source>
        <strain evidence="2 3">LRS4.154</strain>
    </source>
</reference>
<name>A0A1V9A931_SACPI</name>
<dbReference type="EMBL" id="MWIH01000003">
    <property type="protein sequence ID" value="OQO93635.1"/>
    <property type="molecule type" value="Genomic_DNA"/>
</dbReference>
<dbReference type="PANTHER" id="PTHR43586">
    <property type="entry name" value="CYSTEINE DESULFURASE"/>
    <property type="match status" value="1"/>
</dbReference>
<dbReference type="Gene3D" id="3.40.640.10">
    <property type="entry name" value="Type I PLP-dependent aspartate aminotransferase-like (Major domain)"/>
    <property type="match status" value="1"/>
</dbReference>
<comment type="caution">
    <text evidence="2">The sequence shown here is derived from an EMBL/GenBank/DDBJ whole genome shotgun (WGS) entry which is preliminary data.</text>
</comment>
<dbReference type="STRING" id="1962155.B1813_03570"/>
<evidence type="ECO:0000313" key="2">
    <source>
        <dbReference type="EMBL" id="OQO93635.1"/>
    </source>
</evidence>
<dbReference type="RefSeq" id="WP_081190598.1">
    <property type="nucleotide sequence ID" value="NZ_MWIH01000003.1"/>
</dbReference>
<proteinExistence type="predicted"/>